<dbReference type="EMBL" id="GIFC01009565">
    <property type="protein sequence ID" value="MXU91648.1"/>
    <property type="molecule type" value="Transcribed_RNA"/>
</dbReference>
<proteinExistence type="predicted"/>
<accession>A0A6B0UQK8</accession>
<evidence type="ECO:0000256" key="1">
    <source>
        <dbReference type="SAM" id="MobiDB-lite"/>
    </source>
</evidence>
<name>A0A6B0UQK8_IXORI</name>
<protein>
    <submittedName>
        <fullName evidence="2">Uncharacterized protein</fullName>
    </submittedName>
</protein>
<feature type="region of interest" description="Disordered" evidence="1">
    <location>
        <begin position="28"/>
        <end position="124"/>
    </location>
</feature>
<organism evidence="2">
    <name type="scientific">Ixodes ricinus</name>
    <name type="common">Common tick</name>
    <name type="synonym">Acarus ricinus</name>
    <dbReference type="NCBI Taxonomy" id="34613"/>
    <lineage>
        <taxon>Eukaryota</taxon>
        <taxon>Metazoa</taxon>
        <taxon>Ecdysozoa</taxon>
        <taxon>Arthropoda</taxon>
        <taxon>Chelicerata</taxon>
        <taxon>Arachnida</taxon>
        <taxon>Acari</taxon>
        <taxon>Parasitiformes</taxon>
        <taxon>Ixodida</taxon>
        <taxon>Ixodoidea</taxon>
        <taxon>Ixodidae</taxon>
        <taxon>Ixodinae</taxon>
        <taxon>Ixodes</taxon>
    </lineage>
</organism>
<feature type="compositionally biased region" description="Basic residues" evidence="1">
    <location>
        <begin position="46"/>
        <end position="56"/>
    </location>
</feature>
<evidence type="ECO:0000313" key="2">
    <source>
        <dbReference type="EMBL" id="MXU91648.1"/>
    </source>
</evidence>
<reference evidence="2" key="1">
    <citation type="submission" date="2019-12" db="EMBL/GenBank/DDBJ databases">
        <title>An insight into the sialome of adult female Ixodes ricinus ticks feeding for 6 days.</title>
        <authorList>
            <person name="Perner J."/>
            <person name="Ribeiro J.M.C."/>
        </authorList>
    </citation>
    <scope>NUCLEOTIDE SEQUENCE</scope>
    <source>
        <strain evidence="2">Semi-engorged</strain>
        <tissue evidence="2">Salivary glands</tissue>
    </source>
</reference>
<sequence>MRTQFAPGGRRPRLVCLCFGGASLDGLLPRTARPGAVRRSSGRREASRRRRGRHRTFQTPARRGPAPPGCRRSRSREFRSGWAPTGTLCGVPGSRGAGPPQRLAARGATLSPGCKAAPGPPGSR</sequence>
<dbReference type="AlphaFoldDB" id="A0A6B0UQK8"/>